<name>A0A2K3MBW3_TRIPR</name>
<dbReference type="AlphaFoldDB" id="A0A2K3MBW3"/>
<dbReference type="EMBL" id="ASHM01056124">
    <property type="protein sequence ID" value="PNX88281.1"/>
    <property type="molecule type" value="Genomic_DNA"/>
</dbReference>
<protein>
    <submittedName>
        <fullName evidence="1">Uncharacterized protein</fullName>
    </submittedName>
</protein>
<comment type="caution">
    <text evidence="1">The sequence shown here is derived from an EMBL/GenBank/DDBJ whole genome shotgun (WGS) entry which is preliminary data.</text>
</comment>
<evidence type="ECO:0000313" key="1">
    <source>
        <dbReference type="EMBL" id="PNX88281.1"/>
    </source>
</evidence>
<reference evidence="1 2" key="2">
    <citation type="journal article" date="2017" name="Front. Plant Sci.">
        <title>Gene Classification and Mining of Molecular Markers Useful in Red Clover (Trifolium pratense) Breeding.</title>
        <authorList>
            <person name="Istvanek J."/>
            <person name="Dluhosova J."/>
            <person name="Dluhos P."/>
            <person name="Patkova L."/>
            <person name="Nedelnik J."/>
            <person name="Repkova J."/>
        </authorList>
    </citation>
    <scope>NUCLEOTIDE SEQUENCE [LARGE SCALE GENOMIC DNA]</scope>
    <source>
        <strain evidence="2">cv. Tatra</strain>
        <tissue evidence="1">Young leaves</tissue>
    </source>
</reference>
<gene>
    <name evidence="1" type="ORF">L195_g044384</name>
</gene>
<proteinExistence type="predicted"/>
<dbReference type="Proteomes" id="UP000236291">
    <property type="component" value="Unassembled WGS sequence"/>
</dbReference>
<sequence>SASSSSLITVLPLSCSGSLYAPRRRPSTAIPVTTSPLSVCSSADHTAIAAVTNQKLMDKMKHTDTTARTPHCCH</sequence>
<organism evidence="1 2">
    <name type="scientific">Trifolium pratense</name>
    <name type="common">Red clover</name>
    <dbReference type="NCBI Taxonomy" id="57577"/>
    <lineage>
        <taxon>Eukaryota</taxon>
        <taxon>Viridiplantae</taxon>
        <taxon>Streptophyta</taxon>
        <taxon>Embryophyta</taxon>
        <taxon>Tracheophyta</taxon>
        <taxon>Spermatophyta</taxon>
        <taxon>Magnoliopsida</taxon>
        <taxon>eudicotyledons</taxon>
        <taxon>Gunneridae</taxon>
        <taxon>Pentapetalae</taxon>
        <taxon>rosids</taxon>
        <taxon>fabids</taxon>
        <taxon>Fabales</taxon>
        <taxon>Fabaceae</taxon>
        <taxon>Papilionoideae</taxon>
        <taxon>50 kb inversion clade</taxon>
        <taxon>NPAAA clade</taxon>
        <taxon>Hologalegina</taxon>
        <taxon>IRL clade</taxon>
        <taxon>Trifolieae</taxon>
        <taxon>Trifolium</taxon>
    </lineage>
</organism>
<accession>A0A2K3MBW3</accession>
<reference evidence="1 2" key="1">
    <citation type="journal article" date="2014" name="Am. J. Bot.">
        <title>Genome assembly and annotation for red clover (Trifolium pratense; Fabaceae).</title>
        <authorList>
            <person name="Istvanek J."/>
            <person name="Jaros M."/>
            <person name="Krenek A."/>
            <person name="Repkova J."/>
        </authorList>
    </citation>
    <scope>NUCLEOTIDE SEQUENCE [LARGE SCALE GENOMIC DNA]</scope>
    <source>
        <strain evidence="2">cv. Tatra</strain>
        <tissue evidence="1">Young leaves</tissue>
    </source>
</reference>
<feature type="non-terminal residue" evidence="1">
    <location>
        <position position="1"/>
    </location>
</feature>
<evidence type="ECO:0000313" key="2">
    <source>
        <dbReference type="Proteomes" id="UP000236291"/>
    </source>
</evidence>